<feature type="domain" description="DUF4123" evidence="1">
    <location>
        <begin position="21"/>
        <end position="136"/>
    </location>
</feature>
<evidence type="ECO:0000313" key="2">
    <source>
        <dbReference type="EMBL" id="SEE37550.1"/>
    </source>
</evidence>
<organism evidence="2 3">
    <name type="scientific">Pseudomonas frederiksbergensis</name>
    <dbReference type="NCBI Taxonomy" id="104087"/>
    <lineage>
        <taxon>Bacteria</taxon>
        <taxon>Pseudomonadati</taxon>
        <taxon>Pseudomonadota</taxon>
        <taxon>Gammaproteobacteria</taxon>
        <taxon>Pseudomonadales</taxon>
        <taxon>Pseudomonadaceae</taxon>
        <taxon>Pseudomonas</taxon>
    </lineage>
</organism>
<name>A0A1H5IBI7_9PSED</name>
<protein>
    <recommendedName>
        <fullName evidence="1">DUF4123 domain-containing protein</fullName>
    </recommendedName>
</protein>
<dbReference type="AlphaFoldDB" id="A0A1H5IBI7"/>
<evidence type="ECO:0000259" key="1">
    <source>
        <dbReference type="Pfam" id="PF13503"/>
    </source>
</evidence>
<dbReference type="Pfam" id="PF13503">
    <property type="entry name" value="DUF4123"/>
    <property type="match status" value="1"/>
</dbReference>
<dbReference type="RefSeq" id="WP_074879407.1">
    <property type="nucleotide sequence ID" value="NZ_FNTF01000002.1"/>
</dbReference>
<dbReference type="Proteomes" id="UP000183114">
    <property type="component" value="Unassembled WGS sequence"/>
</dbReference>
<accession>A0A1H5IBI7</accession>
<sequence>MNNLPVQWMAEQSQRGRHLCLILDSTAVPGIHQALLHQLTHEHYRSVYRETAVAALSVGGPFIFSIDSLNPSSLNELLEGQTRDWGWLASIENHSIAILVKHWRERLLIGKRPQQALYRFHDNRVLARALAHLPESAYPEYLGPVISACFWQGEQWATVDNPASGEYPVPDAAQWLATPAPVNQERAILLVNVGQYLLAEHSEDLARLPEALSPRAWLIAQLDLAQRWGWQTPEQLHFLVVERLRETHTPGIKNWEPRPEEHAQAHFERLRGERFPEVKTWR</sequence>
<evidence type="ECO:0000313" key="3">
    <source>
        <dbReference type="Proteomes" id="UP000183114"/>
    </source>
</evidence>
<dbReference type="InterPro" id="IPR025391">
    <property type="entry name" value="DUF4123"/>
</dbReference>
<gene>
    <name evidence="2" type="ORF">SAMN04490185_5594</name>
</gene>
<dbReference type="EMBL" id="FNTF01000002">
    <property type="protein sequence ID" value="SEE37550.1"/>
    <property type="molecule type" value="Genomic_DNA"/>
</dbReference>
<reference evidence="2 3" key="1">
    <citation type="submission" date="2016-10" db="EMBL/GenBank/DDBJ databases">
        <authorList>
            <person name="de Groot N.N."/>
        </authorList>
    </citation>
    <scope>NUCLEOTIDE SEQUENCE [LARGE SCALE GENOMIC DNA]</scope>
    <source>
        <strain evidence="2 3">BS3655</strain>
    </source>
</reference>
<proteinExistence type="predicted"/>